<evidence type="ECO:0000313" key="5">
    <source>
        <dbReference type="Proteomes" id="UP001499852"/>
    </source>
</evidence>
<evidence type="ECO:0000256" key="1">
    <source>
        <dbReference type="ARBA" id="ARBA00022737"/>
    </source>
</evidence>
<dbReference type="Pfam" id="PF01436">
    <property type="entry name" value="NHL"/>
    <property type="match status" value="2"/>
</dbReference>
<dbReference type="SUPFAM" id="SSF101898">
    <property type="entry name" value="NHL repeat"/>
    <property type="match status" value="1"/>
</dbReference>
<evidence type="ECO:0000313" key="4">
    <source>
        <dbReference type="EMBL" id="GAA5147700.1"/>
    </source>
</evidence>
<accession>A0ABP9PJJ3</accession>
<feature type="domain" description="Ig-like" evidence="3">
    <location>
        <begin position="41"/>
        <end position="136"/>
    </location>
</feature>
<gene>
    <name evidence="4" type="ORF">GCM10023213_42750</name>
</gene>
<dbReference type="SMART" id="SM00409">
    <property type="entry name" value="IG"/>
    <property type="match status" value="1"/>
</dbReference>
<dbReference type="InterPro" id="IPR001258">
    <property type="entry name" value="NHL_repeat"/>
</dbReference>
<dbReference type="PANTHER" id="PTHR13833:SF71">
    <property type="entry name" value="NHL DOMAIN-CONTAINING PROTEIN"/>
    <property type="match status" value="1"/>
</dbReference>
<evidence type="ECO:0000256" key="2">
    <source>
        <dbReference type="PROSITE-ProRule" id="PRU00504"/>
    </source>
</evidence>
<organism evidence="4 5">
    <name type="scientific">Prosthecobacter algae</name>
    <dbReference type="NCBI Taxonomy" id="1144682"/>
    <lineage>
        <taxon>Bacteria</taxon>
        <taxon>Pseudomonadati</taxon>
        <taxon>Verrucomicrobiota</taxon>
        <taxon>Verrucomicrobiia</taxon>
        <taxon>Verrucomicrobiales</taxon>
        <taxon>Verrucomicrobiaceae</taxon>
        <taxon>Prosthecobacter</taxon>
    </lineage>
</organism>
<dbReference type="Gene3D" id="2.120.10.30">
    <property type="entry name" value="TolB, C-terminal domain"/>
    <property type="match status" value="3"/>
</dbReference>
<dbReference type="Pfam" id="PF05345">
    <property type="entry name" value="He_PIG"/>
    <property type="match status" value="1"/>
</dbReference>
<dbReference type="PROSITE" id="PS50835">
    <property type="entry name" value="IG_LIKE"/>
    <property type="match status" value="1"/>
</dbReference>
<dbReference type="Proteomes" id="UP001499852">
    <property type="component" value="Unassembled WGS sequence"/>
</dbReference>
<dbReference type="InterPro" id="IPR007110">
    <property type="entry name" value="Ig-like_dom"/>
</dbReference>
<dbReference type="InterPro" id="IPR011042">
    <property type="entry name" value="6-blade_b-propeller_TolB-like"/>
</dbReference>
<dbReference type="EMBL" id="BAABIA010000010">
    <property type="protein sequence ID" value="GAA5147700.1"/>
    <property type="molecule type" value="Genomic_DNA"/>
</dbReference>
<protein>
    <recommendedName>
        <fullName evidence="3">Ig-like domain-containing protein</fullName>
    </recommendedName>
</protein>
<dbReference type="InterPro" id="IPR036179">
    <property type="entry name" value="Ig-like_dom_sf"/>
</dbReference>
<sequence>MDIPAPAGTRTVLSLSTVDLEDAGLYRVTVTDSTGSVTLDPRRLAVVGEGNPEAITVDEGGNIELFCEVAGPDLSYEWRLGETLIKNSSRISGATTAALRISKATLADAADFGAYRLTVKMPGVGDAVLTYDYQLVEVAVITRPVVSTSNFSTYMTGQAVDIQLSAAPETILGYRASGLPAGLSMSSSGRITGRPTKPGNYKVQVTATNRLGTGPAKAIPLTILSLNEDLVGIYRGVVELAAKFGGQVGGSGLGGSVVLTLSSTGTYSGYLYYHGVKLSFKGSLEVDASGEVASGTARMTANKLKPGALVLRFRVDPAEDDLTGILSDESLPNFETTDQIGLGEGDTNGDLAAARFKDPGAILMKPDGEWAILDRGNFTIRATGSLNSLQFIDRIAGQSGTSGYQDGGSALFSEMNDLVLSPSNQLIIADTLNHCLRRTPSAIGGSLEPTTFAGSASEAMTTNGTLAQARFREPHGLAYGPKGDLYVTDRLAHTLRRITTAGLVSTLAGVDLQSGAVEGSGAKARFNQPRGIVADKAGNLYIADTGNHAIRKVTSTGTVSTYAGILGNPGTEDGPLKHSRFSGPTEISLAADGALLVVDNAGACIRRISVTGLVTTIFPVAPGGIARGVSTAVISHVTPQVDGSLWISDLTNDVIQVLTQPEASMDGEPYLSAEIEGDRTPWSSKQPVPTSYLGNHHTLIYGGLEQPGGIPDGDGWLVTTVGKTGSVIWKGRLADGTAVTGAGALEQALFYDMHTPLYKGTGMLQGRIRITEDSNRPITGTVNWGKLPQPLSPFTRSYANGFPAISRGVNGGKYVAPVSGTRLFGITQAEPANAQITVSTEQTEPSFTQLLGLTDKNVMVVPKGAENPKAFKISFNAKTGSLVGSFILTENNPINGGKPQTLQRVGTFSGLFFSDSNLATGHVLLPDAPDEDQPDPKKTAIRSVLFELGSRPD</sequence>
<keyword evidence="5" id="KW-1185">Reference proteome</keyword>
<dbReference type="InterPro" id="IPR013783">
    <property type="entry name" value="Ig-like_fold"/>
</dbReference>
<dbReference type="SUPFAM" id="SSF48726">
    <property type="entry name" value="Immunoglobulin"/>
    <property type="match status" value="1"/>
</dbReference>
<comment type="caution">
    <text evidence="4">The sequence shown here is derived from an EMBL/GenBank/DDBJ whole genome shotgun (WGS) entry which is preliminary data.</text>
</comment>
<name>A0ABP9PJJ3_9BACT</name>
<keyword evidence="1" id="KW-0677">Repeat</keyword>
<feature type="repeat" description="NHL" evidence="2">
    <location>
        <begin position="526"/>
        <end position="556"/>
    </location>
</feature>
<evidence type="ECO:0000259" key="3">
    <source>
        <dbReference type="PROSITE" id="PS50835"/>
    </source>
</evidence>
<dbReference type="PROSITE" id="PS51125">
    <property type="entry name" value="NHL"/>
    <property type="match status" value="1"/>
</dbReference>
<dbReference type="Gene3D" id="2.60.40.10">
    <property type="entry name" value="Immunoglobulins"/>
    <property type="match status" value="2"/>
</dbReference>
<proteinExistence type="predicted"/>
<dbReference type="PANTHER" id="PTHR13833">
    <property type="match status" value="1"/>
</dbReference>
<reference evidence="5" key="1">
    <citation type="journal article" date="2019" name="Int. J. Syst. Evol. Microbiol.">
        <title>The Global Catalogue of Microorganisms (GCM) 10K type strain sequencing project: providing services to taxonomists for standard genome sequencing and annotation.</title>
        <authorList>
            <consortium name="The Broad Institute Genomics Platform"/>
            <consortium name="The Broad Institute Genome Sequencing Center for Infectious Disease"/>
            <person name="Wu L."/>
            <person name="Ma J."/>
        </authorList>
    </citation>
    <scope>NUCLEOTIDE SEQUENCE [LARGE SCALE GENOMIC DNA]</scope>
    <source>
        <strain evidence="5">JCM 18053</strain>
    </source>
</reference>
<dbReference type="InterPro" id="IPR003599">
    <property type="entry name" value="Ig_sub"/>
</dbReference>